<evidence type="ECO:0000313" key="3">
    <source>
        <dbReference type="EMBL" id="HIX59135.1"/>
    </source>
</evidence>
<accession>A0A9D1WH45</accession>
<dbReference type="AlphaFoldDB" id="A0A9D1WH45"/>
<evidence type="ECO:0000259" key="2">
    <source>
        <dbReference type="Pfam" id="PF21537"/>
    </source>
</evidence>
<dbReference type="EMBL" id="DXEX01000122">
    <property type="protein sequence ID" value="HIX59135.1"/>
    <property type="molecule type" value="Genomic_DNA"/>
</dbReference>
<organism evidence="3 4">
    <name type="scientific">Candidatus Blautia gallistercoris</name>
    <dbReference type="NCBI Taxonomy" id="2838490"/>
    <lineage>
        <taxon>Bacteria</taxon>
        <taxon>Bacillati</taxon>
        <taxon>Bacillota</taxon>
        <taxon>Clostridia</taxon>
        <taxon>Lachnospirales</taxon>
        <taxon>Lachnospiraceae</taxon>
        <taxon>Blautia</taxon>
    </lineage>
</organism>
<dbReference type="Proteomes" id="UP000886817">
    <property type="component" value="Unassembled WGS sequence"/>
</dbReference>
<dbReference type="Gene3D" id="3.40.50.300">
    <property type="entry name" value="P-loop containing nucleotide triphosphate hydrolases"/>
    <property type="match status" value="1"/>
</dbReference>
<reference evidence="3" key="2">
    <citation type="submission" date="2021-04" db="EMBL/GenBank/DDBJ databases">
        <authorList>
            <person name="Gilroy R."/>
        </authorList>
    </citation>
    <scope>NUCLEOTIDE SEQUENCE</scope>
    <source>
        <strain evidence="3">ChiSjej1B19-8411</strain>
    </source>
</reference>
<sequence length="316" mass="36384">MDEIRVPIYLMTGFLESGKTAFLNFTLAQDYFYIDGTTLLILCEEGEEEYDPEILKTSHTVVEIIEKEEDLTTERLNAMDVLYQPERVIIEYNGMWLVSNFEKMQLPKGWGIEQHITTVDCSTFPVYMNNMKSQFMDMVRNAEMVVFNRCRPGDPLATYRRGIKVANQKVQIIFEDEEGEIDDIFDGEMPFDMDAPVIEIAPEDYGIWFVDAMDHPENYEKKTVRFKGRVMKPKMMTSKCFVPGRTAMTCCADDTTFIGFICKSSYAPKLAQGEWVEVTAKVAVENQAAYRGYGPVLYAEHVEVCDPLPEEMVYFN</sequence>
<proteinExistence type="predicted"/>
<name>A0A9D1WH45_9FIRM</name>
<dbReference type="InterPro" id="IPR048447">
    <property type="entry name" value="DUF1980_C"/>
</dbReference>
<evidence type="ECO:0000313" key="4">
    <source>
        <dbReference type="Proteomes" id="UP000886817"/>
    </source>
</evidence>
<feature type="domain" description="CobW/HypB/UreG nucleotide-binding" evidence="1">
    <location>
        <begin position="7"/>
        <end position="150"/>
    </location>
</feature>
<comment type="caution">
    <text evidence="3">The sequence shown here is derived from an EMBL/GenBank/DDBJ whole genome shotgun (WGS) entry which is preliminary data.</text>
</comment>
<dbReference type="Pfam" id="PF02492">
    <property type="entry name" value="cobW"/>
    <property type="match status" value="1"/>
</dbReference>
<evidence type="ECO:0000259" key="1">
    <source>
        <dbReference type="Pfam" id="PF02492"/>
    </source>
</evidence>
<protein>
    <submittedName>
        <fullName evidence="3">GTPase</fullName>
    </submittedName>
</protein>
<dbReference type="InterPro" id="IPR027417">
    <property type="entry name" value="P-loop_NTPase"/>
</dbReference>
<dbReference type="Pfam" id="PF21537">
    <property type="entry name" value="DUF1980_C"/>
    <property type="match status" value="1"/>
</dbReference>
<reference evidence="3" key="1">
    <citation type="journal article" date="2021" name="PeerJ">
        <title>Extensive microbial diversity within the chicken gut microbiome revealed by metagenomics and culture.</title>
        <authorList>
            <person name="Gilroy R."/>
            <person name="Ravi A."/>
            <person name="Getino M."/>
            <person name="Pursley I."/>
            <person name="Horton D.L."/>
            <person name="Alikhan N.F."/>
            <person name="Baker D."/>
            <person name="Gharbi K."/>
            <person name="Hall N."/>
            <person name="Watson M."/>
            <person name="Adriaenssens E.M."/>
            <person name="Foster-Nyarko E."/>
            <person name="Jarju S."/>
            <person name="Secka A."/>
            <person name="Antonio M."/>
            <person name="Oren A."/>
            <person name="Chaudhuri R.R."/>
            <person name="La Ragione R."/>
            <person name="Hildebrand F."/>
            <person name="Pallen M.J."/>
        </authorList>
    </citation>
    <scope>NUCLEOTIDE SEQUENCE</scope>
    <source>
        <strain evidence="3">ChiSjej1B19-8411</strain>
    </source>
</reference>
<gene>
    <name evidence="3" type="ORF">IAA45_05395</name>
</gene>
<dbReference type="InterPro" id="IPR003495">
    <property type="entry name" value="CobW/HypB/UreG_nucleotide-bd"/>
</dbReference>
<feature type="domain" description="DUF1980" evidence="2">
    <location>
        <begin position="194"/>
        <end position="313"/>
    </location>
</feature>